<keyword evidence="1" id="KW-0812">Transmembrane</keyword>
<evidence type="ECO:0000313" key="2">
    <source>
        <dbReference type="EMBL" id="GAP02914.1"/>
    </source>
</evidence>
<keyword evidence="3" id="KW-1185">Reference proteome</keyword>
<protein>
    <submittedName>
        <fullName evidence="2">Uncharacterized protein</fullName>
    </submittedName>
</protein>
<reference evidence="2 3" key="1">
    <citation type="journal article" date="2015" name="BMC Genomics">
        <title>Comparative genomics of Fructobacillus spp. and Leuconostoc spp. reveals niche-specific evolution of Fructobacillus spp.</title>
        <authorList>
            <person name="Endo A."/>
            <person name="Tanizawa Y."/>
            <person name="Tanaka N."/>
            <person name="Maeno S."/>
            <person name="Kumar H."/>
            <person name="Shiwa Y."/>
            <person name="Okada S."/>
            <person name="Yoshikawa H."/>
            <person name="Dicks L."/>
            <person name="Nakagawa J."/>
            <person name="Arita M."/>
        </authorList>
    </citation>
    <scope>NUCLEOTIDE SEQUENCE [LARGE SCALE GENOMIC DNA]</scope>
    <source>
        <strain evidence="2 3">DSM 15468</strain>
    </source>
</reference>
<dbReference type="RefSeq" id="WP_275936410.1">
    <property type="nucleotide sequence ID" value="NZ_DF968065.1"/>
</dbReference>
<accession>A0A3F3GVM4</accession>
<feature type="transmembrane region" description="Helical" evidence="1">
    <location>
        <begin position="12"/>
        <end position="38"/>
    </location>
</feature>
<evidence type="ECO:0000313" key="3">
    <source>
        <dbReference type="Proteomes" id="UP000061227"/>
    </source>
</evidence>
<keyword evidence="1" id="KW-0472">Membrane</keyword>
<dbReference type="AlphaFoldDB" id="A0A3F3GVM4"/>
<proteinExistence type="predicted"/>
<dbReference type="Proteomes" id="UP000061227">
    <property type="component" value="Unassembled WGS sequence"/>
</dbReference>
<dbReference type="EMBL" id="DF968065">
    <property type="protein sequence ID" value="GAP02914.1"/>
    <property type="molecule type" value="Genomic_DNA"/>
</dbReference>
<organism evidence="2 3">
    <name type="scientific">Fructobacillus pseudoficulneus</name>
    <dbReference type="NCBI Taxonomy" id="220714"/>
    <lineage>
        <taxon>Bacteria</taxon>
        <taxon>Bacillati</taxon>
        <taxon>Bacillota</taxon>
        <taxon>Bacilli</taxon>
        <taxon>Lactobacillales</taxon>
        <taxon>Lactobacillaceae</taxon>
        <taxon>Fructobacillus</taxon>
    </lineage>
</organism>
<evidence type="ECO:0000256" key="1">
    <source>
        <dbReference type="SAM" id="Phobius"/>
    </source>
</evidence>
<gene>
    <name evidence="2" type="ORF">FPFC_030940</name>
</gene>
<sequence>MSEDEKNRRRALVEFLVIIAVMMIGAIIFGVSFSHMIVFG</sequence>
<keyword evidence="1" id="KW-1133">Transmembrane helix</keyword>
<name>A0A3F3GVM4_9LACO</name>